<name>A0AAV4XAZ7_9ARAC</name>
<dbReference type="EMBL" id="BPLQ01015729">
    <property type="protein sequence ID" value="GIY91109.1"/>
    <property type="molecule type" value="Genomic_DNA"/>
</dbReference>
<evidence type="ECO:0000256" key="1">
    <source>
        <dbReference type="SAM" id="MobiDB-lite"/>
    </source>
</evidence>
<proteinExistence type="predicted"/>
<feature type="region of interest" description="Disordered" evidence="1">
    <location>
        <begin position="1"/>
        <end position="22"/>
    </location>
</feature>
<organism evidence="2 3">
    <name type="scientific">Caerostris darwini</name>
    <dbReference type="NCBI Taxonomy" id="1538125"/>
    <lineage>
        <taxon>Eukaryota</taxon>
        <taxon>Metazoa</taxon>
        <taxon>Ecdysozoa</taxon>
        <taxon>Arthropoda</taxon>
        <taxon>Chelicerata</taxon>
        <taxon>Arachnida</taxon>
        <taxon>Araneae</taxon>
        <taxon>Araneomorphae</taxon>
        <taxon>Entelegynae</taxon>
        <taxon>Araneoidea</taxon>
        <taxon>Araneidae</taxon>
        <taxon>Caerostris</taxon>
    </lineage>
</organism>
<dbReference type="Proteomes" id="UP001054837">
    <property type="component" value="Unassembled WGS sequence"/>
</dbReference>
<gene>
    <name evidence="2" type="ORF">CDAR_443831</name>
</gene>
<evidence type="ECO:0000313" key="2">
    <source>
        <dbReference type="EMBL" id="GIY91109.1"/>
    </source>
</evidence>
<keyword evidence="3" id="KW-1185">Reference proteome</keyword>
<sequence length="83" mass="9250">MDKAPATGSSGSGVGFPEPVGISNNNSIIELDAKQESRKKPASVSKICRNAPRNFIRIWKRKAGVVRIHLWESELETEEFVWP</sequence>
<protein>
    <submittedName>
        <fullName evidence="2">Uncharacterized protein</fullName>
    </submittedName>
</protein>
<accession>A0AAV4XAZ7</accession>
<reference evidence="2 3" key="1">
    <citation type="submission" date="2021-06" db="EMBL/GenBank/DDBJ databases">
        <title>Caerostris darwini draft genome.</title>
        <authorList>
            <person name="Kono N."/>
            <person name="Arakawa K."/>
        </authorList>
    </citation>
    <scope>NUCLEOTIDE SEQUENCE [LARGE SCALE GENOMIC DNA]</scope>
</reference>
<dbReference type="AlphaFoldDB" id="A0AAV4XAZ7"/>
<comment type="caution">
    <text evidence="2">The sequence shown here is derived from an EMBL/GenBank/DDBJ whole genome shotgun (WGS) entry which is preliminary data.</text>
</comment>
<evidence type="ECO:0000313" key="3">
    <source>
        <dbReference type="Proteomes" id="UP001054837"/>
    </source>
</evidence>